<dbReference type="OrthoDB" id="9809060at2"/>
<dbReference type="Gene3D" id="1.10.10.60">
    <property type="entry name" value="Homeodomain-like"/>
    <property type="match status" value="1"/>
</dbReference>
<accession>A0A560F5L0</accession>
<name>A0A560F5L0_9PROT</name>
<dbReference type="SUPFAM" id="SSF46689">
    <property type="entry name" value="Homeodomain-like"/>
    <property type="match status" value="1"/>
</dbReference>
<protein>
    <submittedName>
        <fullName evidence="2">Putative transposase</fullName>
    </submittedName>
</protein>
<evidence type="ECO:0000313" key="2">
    <source>
        <dbReference type="EMBL" id="TWB16911.1"/>
    </source>
</evidence>
<dbReference type="InterPro" id="IPR002514">
    <property type="entry name" value="Transposase_8"/>
</dbReference>
<evidence type="ECO:0000256" key="1">
    <source>
        <dbReference type="SAM" id="Coils"/>
    </source>
</evidence>
<sequence length="94" mass="10484">MKRNHSAEEIAQCLAKADGLLAQGVKVVDVARILGVSRMTYYRWRRDQAGAPDESDLRRRLTRLEEENAALRRQLAQLMTGATDAQSLGILAFA</sequence>
<evidence type="ECO:0000313" key="3">
    <source>
        <dbReference type="Proteomes" id="UP000319859"/>
    </source>
</evidence>
<dbReference type="GO" id="GO:0006313">
    <property type="term" value="P:DNA transposition"/>
    <property type="evidence" value="ECO:0007669"/>
    <property type="project" value="InterPro"/>
</dbReference>
<gene>
    <name evidence="2" type="ORF">FBZ89_11268</name>
</gene>
<dbReference type="InterPro" id="IPR009057">
    <property type="entry name" value="Homeodomain-like_sf"/>
</dbReference>
<dbReference type="AlphaFoldDB" id="A0A560F5L0"/>
<comment type="caution">
    <text evidence="2">The sequence shown here is derived from an EMBL/GenBank/DDBJ whole genome shotgun (WGS) entry which is preliminary data.</text>
</comment>
<organism evidence="2 3">
    <name type="scientific">Nitrospirillum amazonense</name>
    <dbReference type="NCBI Taxonomy" id="28077"/>
    <lineage>
        <taxon>Bacteria</taxon>
        <taxon>Pseudomonadati</taxon>
        <taxon>Pseudomonadota</taxon>
        <taxon>Alphaproteobacteria</taxon>
        <taxon>Rhodospirillales</taxon>
        <taxon>Azospirillaceae</taxon>
        <taxon>Nitrospirillum</taxon>
    </lineage>
</organism>
<keyword evidence="1" id="KW-0175">Coiled coil</keyword>
<dbReference type="Proteomes" id="UP000319859">
    <property type="component" value="Unassembled WGS sequence"/>
</dbReference>
<proteinExistence type="predicted"/>
<dbReference type="EMBL" id="VITN01000012">
    <property type="protein sequence ID" value="TWB16911.1"/>
    <property type="molecule type" value="Genomic_DNA"/>
</dbReference>
<reference evidence="2 3" key="1">
    <citation type="submission" date="2019-06" db="EMBL/GenBank/DDBJ databases">
        <title>Genomic Encyclopedia of Type Strains, Phase IV (KMG-V): Genome sequencing to study the core and pangenomes of soil and plant-associated prokaryotes.</title>
        <authorList>
            <person name="Whitman W."/>
        </authorList>
    </citation>
    <scope>NUCLEOTIDE SEQUENCE [LARGE SCALE GENOMIC DNA]</scope>
    <source>
        <strain evidence="2 3">BR 11880</strain>
    </source>
</reference>
<dbReference type="GO" id="GO:0003677">
    <property type="term" value="F:DNA binding"/>
    <property type="evidence" value="ECO:0007669"/>
    <property type="project" value="InterPro"/>
</dbReference>
<dbReference type="RefSeq" id="WP_145751358.1">
    <property type="nucleotide sequence ID" value="NZ_VITN01000012.1"/>
</dbReference>
<feature type="coiled-coil region" evidence="1">
    <location>
        <begin position="54"/>
        <end position="81"/>
    </location>
</feature>
<dbReference type="Pfam" id="PF01527">
    <property type="entry name" value="HTH_Tnp_1"/>
    <property type="match status" value="1"/>
</dbReference>
<dbReference type="GO" id="GO:0004803">
    <property type="term" value="F:transposase activity"/>
    <property type="evidence" value="ECO:0007669"/>
    <property type="project" value="InterPro"/>
</dbReference>